<feature type="transmembrane region" description="Helical" evidence="1">
    <location>
        <begin position="51"/>
        <end position="77"/>
    </location>
</feature>
<dbReference type="EMBL" id="FNBP01000003">
    <property type="protein sequence ID" value="SDF75114.1"/>
    <property type="molecule type" value="Genomic_DNA"/>
</dbReference>
<protein>
    <recommendedName>
        <fullName evidence="4">Dihydroorotate dehydrogenase</fullName>
    </recommendedName>
</protein>
<dbReference type="AlphaFoldDB" id="A0A1G7NM04"/>
<evidence type="ECO:0000256" key="1">
    <source>
        <dbReference type="SAM" id="Phobius"/>
    </source>
</evidence>
<reference evidence="3" key="1">
    <citation type="submission" date="2016-10" db="EMBL/GenBank/DDBJ databases">
        <authorList>
            <person name="Varghese N."/>
            <person name="Submissions S."/>
        </authorList>
    </citation>
    <scope>NUCLEOTIDE SEQUENCE [LARGE SCALE GENOMIC DNA]</scope>
    <source>
        <strain evidence="3">DSM 16477</strain>
    </source>
</reference>
<gene>
    <name evidence="2" type="ORF">SAMN04489759_10361</name>
</gene>
<dbReference type="STRING" id="218672.SAMN04489759_10361"/>
<dbReference type="Proteomes" id="UP000199399">
    <property type="component" value="Unassembled WGS sequence"/>
</dbReference>
<evidence type="ECO:0000313" key="3">
    <source>
        <dbReference type="Proteomes" id="UP000199399"/>
    </source>
</evidence>
<sequence>MKMTDFDQDGLEDFFAAARATPPPMPADLQARILADAAAHMPAARPAWHRVLWQLLGGSAGVGGLVTAAVVGVWIGVAPPANLPDLAGQVVAGQMGGTAESEAETELLTSVYGWDMEES</sequence>
<keyword evidence="1" id="KW-1133">Transmembrane helix</keyword>
<keyword evidence="3" id="KW-1185">Reference proteome</keyword>
<keyword evidence="1" id="KW-0472">Membrane</keyword>
<proteinExistence type="predicted"/>
<evidence type="ECO:0000313" key="2">
    <source>
        <dbReference type="EMBL" id="SDF75114.1"/>
    </source>
</evidence>
<organism evidence="2 3">
    <name type="scientific">Sulfitobacter delicatus</name>
    <dbReference type="NCBI Taxonomy" id="218672"/>
    <lineage>
        <taxon>Bacteria</taxon>
        <taxon>Pseudomonadati</taxon>
        <taxon>Pseudomonadota</taxon>
        <taxon>Alphaproteobacteria</taxon>
        <taxon>Rhodobacterales</taxon>
        <taxon>Roseobacteraceae</taxon>
        <taxon>Sulfitobacter</taxon>
    </lineage>
</organism>
<keyword evidence="1" id="KW-0812">Transmembrane</keyword>
<name>A0A1G7NM04_9RHOB</name>
<accession>A0A1G7NM04</accession>
<evidence type="ECO:0008006" key="4">
    <source>
        <dbReference type="Google" id="ProtNLM"/>
    </source>
</evidence>